<evidence type="ECO:0000313" key="2">
    <source>
        <dbReference type="Proteomes" id="UP001230978"/>
    </source>
</evidence>
<name>A0ABY8Q2N9_9RHOB</name>
<sequence>MDRLLIAGLVRRALAQYVPRGAKMRVAVEGGPITPLHVMVDLPGDIALDGAAILTLARSLRERAARRGIAGLPILTLRLTEDPKEKGHRDPK</sequence>
<evidence type="ECO:0000313" key="1">
    <source>
        <dbReference type="EMBL" id="WGV15073.1"/>
    </source>
</evidence>
<dbReference type="RefSeq" id="WP_281464204.1">
    <property type="nucleotide sequence ID" value="NZ_CP124535.1"/>
</dbReference>
<proteinExistence type="predicted"/>
<dbReference type="EMBL" id="CP124535">
    <property type="protein sequence ID" value="WGV15073.1"/>
    <property type="molecule type" value="Genomic_DNA"/>
</dbReference>
<dbReference type="Proteomes" id="UP001230978">
    <property type="component" value="Chromosome"/>
</dbReference>
<gene>
    <name evidence="1" type="ORF">QF092_12375</name>
</gene>
<protein>
    <submittedName>
        <fullName evidence="1">Uncharacterized protein</fullName>
    </submittedName>
</protein>
<reference evidence="1 2" key="1">
    <citation type="submission" date="2023-04" db="EMBL/GenBank/DDBJ databases">
        <title>YMD61, complete Genome.</title>
        <authorList>
            <person name="Zhang J."/>
        </authorList>
    </citation>
    <scope>NUCLEOTIDE SEQUENCE [LARGE SCALE GENOMIC DNA]</scope>
    <source>
        <strain evidence="1 2">YMD61</strain>
    </source>
</reference>
<accession>A0ABY8Q2N9</accession>
<organism evidence="1 2">
    <name type="scientific">Fuscovulum ytuae</name>
    <dbReference type="NCBI Taxonomy" id="3042299"/>
    <lineage>
        <taxon>Bacteria</taxon>
        <taxon>Pseudomonadati</taxon>
        <taxon>Pseudomonadota</taxon>
        <taxon>Alphaproteobacteria</taxon>
        <taxon>Rhodobacterales</taxon>
        <taxon>Paracoccaceae</taxon>
        <taxon>Fuscovulum</taxon>
    </lineage>
</organism>
<keyword evidence="2" id="KW-1185">Reference proteome</keyword>